<dbReference type="InterPro" id="IPR036063">
    <property type="entry name" value="Smr_dom_sf"/>
</dbReference>
<feature type="signal peptide" evidence="2">
    <location>
        <begin position="1"/>
        <end position="18"/>
    </location>
</feature>
<feature type="compositionally biased region" description="Polar residues" evidence="1">
    <location>
        <begin position="155"/>
        <end position="174"/>
    </location>
</feature>
<feature type="compositionally biased region" description="Low complexity" evidence="1">
    <location>
        <begin position="36"/>
        <end position="52"/>
    </location>
</feature>
<dbReference type="Pfam" id="PF01713">
    <property type="entry name" value="Smr"/>
    <property type="match status" value="1"/>
</dbReference>
<feature type="chain" id="PRO_5042229634" description="Smr domain-containing protein" evidence="2">
    <location>
        <begin position="19"/>
        <end position="390"/>
    </location>
</feature>
<organism evidence="4 5">
    <name type="scientific">Lactarius akahatsu</name>
    <dbReference type="NCBI Taxonomy" id="416441"/>
    <lineage>
        <taxon>Eukaryota</taxon>
        <taxon>Fungi</taxon>
        <taxon>Dikarya</taxon>
        <taxon>Basidiomycota</taxon>
        <taxon>Agaricomycotina</taxon>
        <taxon>Agaricomycetes</taxon>
        <taxon>Russulales</taxon>
        <taxon>Russulaceae</taxon>
        <taxon>Lactarius</taxon>
    </lineage>
</organism>
<dbReference type="Proteomes" id="UP001201163">
    <property type="component" value="Unassembled WGS sequence"/>
</dbReference>
<keyword evidence="5" id="KW-1185">Reference proteome</keyword>
<evidence type="ECO:0000256" key="1">
    <source>
        <dbReference type="SAM" id="MobiDB-lite"/>
    </source>
</evidence>
<keyword evidence="2" id="KW-0732">Signal</keyword>
<evidence type="ECO:0000313" key="5">
    <source>
        <dbReference type="Proteomes" id="UP001201163"/>
    </source>
</evidence>
<feature type="compositionally biased region" description="Polar residues" evidence="1">
    <location>
        <begin position="282"/>
        <end position="292"/>
    </location>
</feature>
<dbReference type="InterPro" id="IPR002625">
    <property type="entry name" value="Smr_dom"/>
</dbReference>
<dbReference type="SUPFAM" id="SSF160443">
    <property type="entry name" value="SMR domain-like"/>
    <property type="match status" value="1"/>
</dbReference>
<dbReference type="Gene3D" id="3.30.1370.110">
    <property type="match status" value="1"/>
</dbReference>
<accession>A0AAD4L875</accession>
<dbReference type="PANTHER" id="PTHR47417">
    <property type="entry name" value="SMR DOMAIN-CONTAINING PROTEIN YPL199C"/>
    <property type="match status" value="1"/>
</dbReference>
<reference evidence="4" key="1">
    <citation type="submission" date="2022-01" db="EMBL/GenBank/DDBJ databases">
        <title>Comparative genomics reveals a dynamic genome evolution in the ectomycorrhizal milk-cap (Lactarius) mushrooms.</title>
        <authorList>
            <consortium name="DOE Joint Genome Institute"/>
            <person name="Lebreton A."/>
            <person name="Tang N."/>
            <person name="Kuo A."/>
            <person name="LaButti K."/>
            <person name="Drula E."/>
            <person name="Barry K."/>
            <person name="Clum A."/>
            <person name="Lipzen A."/>
            <person name="Mousain D."/>
            <person name="Ng V."/>
            <person name="Wang R."/>
            <person name="Wang X."/>
            <person name="Dai Y."/>
            <person name="Henrissat B."/>
            <person name="Grigoriev I.V."/>
            <person name="Guerin-Laguette A."/>
            <person name="Yu F."/>
            <person name="Martin F.M."/>
        </authorList>
    </citation>
    <scope>NUCLEOTIDE SEQUENCE</scope>
    <source>
        <strain evidence="4">QP</strain>
    </source>
</reference>
<feature type="compositionally biased region" description="Pro residues" evidence="1">
    <location>
        <begin position="53"/>
        <end position="65"/>
    </location>
</feature>
<feature type="region of interest" description="Disordered" evidence="1">
    <location>
        <begin position="265"/>
        <end position="293"/>
    </location>
</feature>
<sequence>MSGLNLVFTLAAAAYAFGKYFFSEDDTPPPDSYHASSSYNSGTTQTQTQQSYGPPPSPLSPPYTYQPPAKNAYSQTTVRTPALSDHSRGIRYPSLPYTGTPSQSQLSSSAHDQTTVRTPALSDHSSGIRYPSLPYTGTPTKTSAPHDYDRCVYHSSVSSPYSRTPGQTQLSSTELPEYEDEDDYIYQDEDEDEYRYEGEDEYEYEYEDQNGDEYEYQTTSHVPSRVHTVGNPHLPIAPVGGVSSHTLSDELDDVSDLELTKKLRRRKDREMSEAHRRAKSAAQRQGALSQSKMNKRVAKIFKKNNKNHREGRMIDLHGLRVAEAIQVAKDELETARSRGDEVVRFIVGKGLHSDAGGAKIRPALQDLFTQGGLIHWLDPSNAGVLVVQLD</sequence>
<protein>
    <recommendedName>
        <fullName evidence="3">Smr domain-containing protein</fullName>
    </recommendedName>
</protein>
<dbReference type="PROSITE" id="PS50828">
    <property type="entry name" value="SMR"/>
    <property type="match status" value="1"/>
</dbReference>
<proteinExistence type="predicted"/>
<dbReference type="PANTHER" id="PTHR47417:SF1">
    <property type="entry name" value="SMR DOMAIN-CONTAINING PROTEIN YPL199C"/>
    <property type="match status" value="1"/>
</dbReference>
<dbReference type="AlphaFoldDB" id="A0AAD4L875"/>
<dbReference type="SMART" id="SM00463">
    <property type="entry name" value="SMR"/>
    <property type="match status" value="1"/>
</dbReference>
<feature type="compositionally biased region" description="Polar residues" evidence="1">
    <location>
        <begin position="97"/>
        <end position="117"/>
    </location>
</feature>
<feature type="region of interest" description="Disordered" evidence="1">
    <location>
        <begin position="26"/>
        <end position="180"/>
    </location>
</feature>
<comment type="caution">
    <text evidence="4">The sequence shown here is derived from an EMBL/GenBank/DDBJ whole genome shotgun (WGS) entry which is preliminary data.</text>
</comment>
<gene>
    <name evidence="4" type="ORF">EDB92DRAFT_1905837</name>
</gene>
<evidence type="ECO:0000256" key="2">
    <source>
        <dbReference type="SAM" id="SignalP"/>
    </source>
</evidence>
<feature type="domain" description="Smr" evidence="3">
    <location>
        <begin position="314"/>
        <end position="390"/>
    </location>
</feature>
<name>A0AAD4L875_9AGAM</name>
<evidence type="ECO:0000259" key="3">
    <source>
        <dbReference type="PROSITE" id="PS50828"/>
    </source>
</evidence>
<evidence type="ECO:0000313" key="4">
    <source>
        <dbReference type="EMBL" id="KAH8979137.1"/>
    </source>
</evidence>
<dbReference type="EMBL" id="JAKELL010000184">
    <property type="protein sequence ID" value="KAH8979137.1"/>
    <property type="molecule type" value="Genomic_DNA"/>
</dbReference>
<dbReference type="InterPro" id="IPR053020">
    <property type="entry name" value="Smr_domain_protein"/>
</dbReference>